<dbReference type="Proteomes" id="UP000829401">
    <property type="component" value="Chromosome"/>
</dbReference>
<evidence type="ECO:0000313" key="7">
    <source>
        <dbReference type="Proteomes" id="UP000829401"/>
    </source>
</evidence>
<reference evidence="7" key="1">
    <citation type="journal article" date="2022" name="G3 (Bethesda)">
        <title>Unveiling the complete genome sequence of Alicyclobacillus acidoterrestris DSM 3922T, a taint-producing strain.</title>
        <authorList>
            <person name="Leonardo I.C."/>
            <person name="Barreto Crespo M.T."/>
            <person name="Gaspar F.B."/>
        </authorList>
    </citation>
    <scope>NUCLEOTIDE SEQUENCE [LARGE SCALE GENOMIC DNA]</scope>
    <source>
        <strain evidence="7">DSM 3922</strain>
    </source>
</reference>
<dbReference type="GO" id="GO:0016301">
    <property type="term" value="F:kinase activity"/>
    <property type="evidence" value="ECO:0007669"/>
    <property type="project" value="UniProtKB-KW"/>
</dbReference>
<accession>A0A9E6ZF77</accession>
<keyword evidence="7" id="KW-1185">Reference proteome</keyword>
<dbReference type="GO" id="GO:0005524">
    <property type="term" value="F:ATP binding"/>
    <property type="evidence" value="ECO:0007669"/>
    <property type="project" value="UniProtKB-KW"/>
</dbReference>
<sequence>MAELITLGETMVLLKPFHGGGRLKSSQVLSKSIGGAESNVAIGVSRLGHESAWISKVGRDPFGEEILYTLNAERVDTRYVSLSDAPTGIMFKERIRDEDSRVYYYRERSAASTLQVDDVREDMIRGAKLLHLTGITPALSASCRDVVTHAMSLAKRNSVRISFDPNLRLKLWSAEEARATLLPMAREADFFFPGLDEARLLLNRPEADADEVLDRFLDMGIPTIVLKLGPSGCIYATSENRITVPGFKVTEIDSVGAGDGFCAGFLTGYLEGWEPAKCAELANAVGALAVTAVGDYEALPTMEEVEQFLGKRSSIAR</sequence>
<dbReference type="InterPro" id="IPR011611">
    <property type="entry name" value="PfkB_dom"/>
</dbReference>
<dbReference type="PANTHER" id="PTHR43085:SF1">
    <property type="entry name" value="PSEUDOURIDINE KINASE-RELATED"/>
    <property type="match status" value="1"/>
</dbReference>
<accession>T0D3D6</accession>
<evidence type="ECO:0000256" key="4">
    <source>
        <dbReference type="ARBA" id="ARBA00022777"/>
    </source>
</evidence>
<evidence type="ECO:0000313" key="6">
    <source>
        <dbReference type="EMBL" id="UNO48750.1"/>
    </source>
</evidence>
<keyword evidence="3" id="KW-0547">Nucleotide-binding</keyword>
<gene>
    <name evidence="6" type="ORF">K1I37_19220</name>
</gene>
<dbReference type="Gene3D" id="3.40.1190.20">
    <property type="match status" value="1"/>
</dbReference>
<keyword evidence="2" id="KW-0808">Transferase</keyword>
<dbReference type="eggNOG" id="COG0524">
    <property type="taxonomic scope" value="Bacteria"/>
</dbReference>
<name>T0D3D6_ALIAG</name>
<dbReference type="OrthoDB" id="9813569at2"/>
<dbReference type="InterPro" id="IPR029056">
    <property type="entry name" value="Ribokinase-like"/>
</dbReference>
<dbReference type="STRING" id="1356854.N007_00940"/>
<comment type="similarity">
    <text evidence="1">Belongs to the carbohydrate kinase PfkB family.</text>
</comment>
<protein>
    <submittedName>
        <fullName evidence="6">Sugar kinase</fullName>
    </submittedName>
</protein>
<dbReference type="InterPro" id="IPR002173">
    <property type="entry name" value="Carboh/pur_kinase_PfkB_CS"/>
</dbReference>
<dbReference type="SUPFAM" id="SSF53613">
    <property type="entry name" value="Ribokinase-like"/>
    <property type="match status" value="1"/>
</dbReference>
<dbReference type="PROSITE" id="PS00584">
    <property type="entry name" value="PFKB_KINASES_2"/>
    <property type="match status" value="1"/>
</dbReference>
<dbReference type="PANTHER" id="PTHR43085">
    <property type="entry name" value="HEXOKINASE FAMILY MEMBER"/>
    <property type="match status" value="1"/>
</dbReference>
<dbReference type="AlphaFoldDB" id="T0D3D6"/>
<dbReference type="RefSeq" id="WP_021296562.1">
    <property type="nucleotide sequence ID" value="NZ_AURB01000131.1"/>
</dbReference>
<organism evidence="6 7">
    <name type="scientific">Alicyclobacillus acidoterrestris (strain ATCC 49025 / DSM 3922 / CIP 106132 / NCIMB 13137 / GD3B)</name>
    <dbReference type="NCBI Taxonomy" id="1356854"/>
    <lineage>
        <taxon>Bacteria</taxon>
        <taxon>Bacillati</taxon>
        <taxon>Bacillota</taxon>
        <taxon>Bacilli</taxon>
        <taxon>Bacillales</taxon>
        <taxon>Alicyclobacillaceae</taxon>
        <taxon>Alicyclobacillus</taxon>
    </lineage>
</organism>
<keyword evidence="5" id="KW-0067">ATP-binding</keyword>
<dbReference type="Pfam" id="PF00294">
    <property type="entry name" value="PfkB"/>
    <property type="match status" value="1"/>
</dbReference>
<dbReference type="KEGG" id="aaco:K1I37_19220"/>
<evidence type="ECO:0000256" key="5">
    <source>
        <dbReference type="ARBA" id="ARBA00022840"/>
    </source>
</evidence>
<evidence type="ECO:0000256" key="1">
    <source>
        <dbReference type="ARBA" id="ARBA00010688"/>
    </source>
</evidence>
<dbReference type="EMBL" id="CP080467">
    <property type="protein sequence ID" value="UNO48750.1"/>
    <property type="molecule type" value="Genomic_DNA"/>
</dbReference>
<evidence type="ECO:0000256" key="2">
    <source>
        <dbReference type="ARBA" id="ARBA00022679"/>
    </source>
</evidence>
<evidence type="ECO:0000256" key="3">
    <source>
        <dbReference type="ARBA" id="ARBA00022741"/>
    </source>
</evidence>
<dbReference type="CDD" id="cd01166">
    <property type="entry name" value="KdgK"/>
    <property type="match status" value="1"/>
</dbReference>
<keyword evidence="4 6" id="KW-0418">Kinase</keyword>
<dbReference type="InterPro" id="IPR050306">
    <property type="entry name" value="PfkB_Carbo_kinase"/>
</dbReference>
<proteinExistence type="inferred from homology"/>